<dbReference type="SUPFAM" id="SSF51445">
    <property type="entry name" value="(Trans)glycosidases"/>
    <property type="match status" value="1"/>
</dbReference>
<keyword evidence="1" id="KW-0732">Signal</keyword>
<evidence type="ECO:0000256" key="1">
    <source>
        <dbReference type="SAM" id="SignalP"/>
    </source>
</evidence>
<feature type="chain" id="PRO_5046016558" evidence="1">
    <location>
        <begin position="22"/>
        <end position="377"/>
    </location>
</feature>
<dbReference type="RefSeq" id="WP_313915111.1">
    <property type="nucleotide sequence ID" value="NZ_CP135076.1"/>
</dbReference>
<reference evidence="2 3" key="1">
    <citation type="submission" date="2023-09" db="EMBL/GenBank/DDBJ databases">
        <authorList>
            <person name="Rey-Velasco X."/>
        </authorList>
    </citation>
    <scope>NUCLEOTIDE SEQUENCE [LARGE SCALE GENOMIC DNA]</scope>
    <source>
        <strain evidence="2 3">W311</strain>
    </source>
</reference>
<keyword evidence="3" id="KW-1185">Reference proteome</keyword>
<dbReference type="Proteomes" id="UP001302249">
    <property type="component" value="Chromosome"/>
</dbReference>
<dbReference type="EMBL" id="CP135076">
    <property type="protein sequence ID" value="WNO53557.1"/>
    <property type="molecule type" value="Genomic_DNA"/>
</dbReference>
<accession>A0ABZ0B7Z5</accession>
<evidence type="ECO:0000313" key="2">
    <source>
        <dbReference type="EMBL" id="WNO53557.1"/>
    </source>
</evidence>
<name>A0ABZ0B7Z5_9SPHN</name>
<gene>
    <name evidence="2" type="ORF">RPR59_14130</name>
</gene>
<proteinExistence type="predicted"/>
<sequence length="377" mass="43045">MKAFIPIVLALAGIANAPAFAENATGALGANYNEHFEDVDYRDLEKAQTHWVRIFLPMPQVDAEGAAGPGAVRTILDVHEHGYRTLLTLKWPYNHRDFPKPGSDGMKRELARLDQVLPMVMGKVDILEIGNEPFIESRTEDRDADLNVFYETMARRVIAYREAHCGGECPTRLYMGALNQLQKAGRRTKTAERWMAFVKATPQIAGVDIHPHITDIEESRAFLSYVLPRMRADQSFIATEFSLIWWWNDQMKRPVSPTFAKMYGLPSDTRNWQVIAQALKEPFGKSKWDDFLALSPWFEEHRHYLRAQMKIFRDTGRLDVATYGFKQGSSMSANFGPDKTPWLINSVFAPRTVRPNPDGSAPYGYAWIEDFRALQTR</sequence>
<dbReference type="InterPro" id="IPR017853">
    <property type="entry name" value="GH"/>
</dbReference>
<evidence type="ECO:0000313" key="3">
    <source>
        <dbReference type="Proteomes" id="UP001302249"/>
    </source>
</evidence>
<feature type="signal peptide" evidence="1">
    <location>
        <begin position="1"/>
        <end position="21"/>
    </location>
</feature>
<protein>
    <submittedName>
        <fullName evidence="2">Uncharacterized protein</fullName>
    </submittedName>
</protein>
<organism evidence="2 3">
    <name type="scientific">Stakelama saccharophila</name>
    <dbReference type="NCBI Taxonomy" id="3075605"/>
    <lineage>
        <taxon>Bacteria</taxon>
        <taxon>Pseudomonadati</taxon>
        <taxon>Pseudomonadota</taxon>
        <taxon>Alphaproteobacteria</taxon>
        <taxon>Sphingomonadales</taxon>
        <taxon>Sphingomonadaceae</taxon>
        <taxon>Stakelama</taxon>
    </lineage>
</organism>